<evidence type="ECO:0000313" key="6">
    <source>
        <dbReference type="Proteomes" id="UP000655550"/>
    </source>
</evidence>
<evidence type="ECO:0000256" key="3">
    <source>
        <dbReference type="ARBA" id="ARBA00022737"/>
    </source>
</evidence>
<dbReference type="Gene3D" id="3.40.50.10140">
    <property type="entry name" value="Toll/interleukin-1 receptor homology (TIR) domain"/>
    <property type="match status" value="1"/>
</dbReference>
<dbReference type="SMART" id="SM00255">
    <property type="entry name" value="TIR"/>
    <property type="match status" value="1"/>
</dbReference>
<dbReference type="RefSeq" id="WP_093987029.1">
    <property type="nucleotide sequence ID" value="NZ_BMDE01000001.1"/>
</dbReference>
<keyword evidence="2" id="KW-0963">Cytoplasm</keyword>
<evidence type="ECO:0000256" key="1">
    <source>
        <dbReference type="ARBA" id="ARBA00004496"/>
    </source>
</evidence>
<accession>A0ABQ2ACN7</accession>
<dbReference type="PANTHER" id="PTHR22998">
    <property type="entry name" value="SARM1"/>
    <property type="match status" value="1"/>
</dbReference>
<dbReference type="SUPFAM" id="SSF52200">
    <property type="entry name" value="Toll/Interleukin receptor TIR domain"/>
    <property type="match status" value="1"/>
</dbReference>
<dbReference type="Proteomes" id="UP000655550">
    <property type="component" value="Unassembled WGS sequence"/>
</dbReference>
<protein>
    <recommendedName>
        <fullName evidence="4">TIR domain-containing protein</fullName>
    </recommendedName>
</protein>
<dbReference type="PROSITE" id="PS50104">
    <property type="entry name" value="TIR"/>
    <property type="match status" value="1"/>
</dbReference>
<sequence length="342" mass="39276">MNDIFISYRREGGATTARLICKALEDKNFRCFFDSESLSFGSFADSIKDNLRNSRNFILILTPGALDRCNSTDDWVRQEIALALELYKKEQIKRIIPIFTNGVTGFPTGLPADISAITEQNAVELNHKDFEANFSRLLDRIHHEKRDQLVNNFLDLHEEGDPDDLESLHRTFMACLSSEDQMRALKSSIKMHWRGEIETLLDIYHESTLRDLSQRLGMSQDGGHSTLVSRIENWLSHDQHDDPNRAISKKILECYIHSIPGQLASLCDQLGLKVDRRSPTKMRNLLSQRLDAELDFTSLYFEQLKTIAHEALGEDMVEGRKRKELIDILTSAYERGRNNMDS</sequence>
<keyword evidence="3" id="KW-0677">Repeat</keyword>
<reference evidence="6" key="1">
    <citation type="journal article" date="2019" name="Int. J. Syst. Evol. Microbiol.">
        <title>The Global Catalogue of Microorganisms (GCM) 10K type strain sequencing project: providing services to taxonomists for standard genome sequencing and annotation.</title>
        <authorList>
            <consortium name="The Broad Institute Genomics Platform"/>
            <consortium name="The Broad Institute Genome Sequencing Center for Infectious Disease"/>
            <person name="Wu L."/>
            <person name="Ma J."/>
        </authorList>
    </citation>
    <scope>NUCLEOTIDE SEQUENCE [LARGE SCALE GENOMIC DNA]</scope>
    <source>
        <strain evidence="6">CCM 8778</strain>
    </source>
</reference>
<evidence type="ECO:0000256" key="2">
    <source>
        <dbReference type="ARBA" id="ARBA00022490"/>
    </source>
</evidence>
<gene>
    <name evidence="5" type="ORF">GCM10007363_01460</name>
</gene>
<organism evidence="5 6">
    <name type="scientific">Pseudomonas fluvialis</name>
    <dbReference type="NCBI Taxonomy" id="1793966"/>
    <lineage>
        <taxon>Bacteria</taxon>
        <taxon>Pseudomonadati</taxon>
        <taxon>Pseudomonadota</taxon>
        <taxon>Gammaproteobacteria</taxon>
        <taxon>Pseudomonadales</taxon>
        <taxon>Pseudomonadaceae</taxon>
        <taxon>Pseudomonas</taxon>
    </lineage>
</organism>
<evidence type="ECO:0000313" key="5">
    <source>
        <dbReference type="EMBL" id="GGH88530.1"/>
    </source>
</evidence>
<evidence type="ECO:0000259" key="4">
    <source>
        <dbReference type="PROSITE" id="PS50104"/>
    </source>
</evidence>
<dbReference type="PANTHER" id="PTHR22998:SF1">
    <property type="entry name" value="NAD(+) HYDROLASE SARM1"/>
    <property type="match status" value="1"/>
</dbReference>
<feature type="domain" description="TIR" evidence="4">
    <location>
        <begin position="1"/>
        <end position="125"/>
    </location>
</feature>
<comment type="caution">
    <text evidence="5">The sequence shown here is derived from an EMBL/GenBank/DDBJ whole genome shotgun (WGS) entry which is preliminary data.</text>
</comment>
<name>A0ABQ2ACN7_9PSED</name>
<dbReference type="EMBL" id="BMDE01000001">
    <property type="protein sequence ID" value="GGH88530.1"/>
    <property type="molecule type" value="Genomic_DNA"/>
</dbReference>
<dbReference type="InterPro" id="IPR039184">
    <property type="entry name" value="SARM1"/>
</dbReference>
<dbReference type="Pfam" id="PF13676">
    <property type="entry name" value="TIR_2"/>
    <property type="match status" value="1"/>
</dbReference>
<comment type="subcellular location">
    <subcellularLocation>
        <location evidence="1">Cytoplasm</location>
    </subcellularLocation>
</comment>
<proteinExistence type="predicted"/>
<dbReference type="InterPro" id="IPR000157">
    <property type="entry name" value="TIR_dom"/>
</dbReference>
<dbReference type="InterPro" id="IPR035897">
    <property type="entry name" value="Toll_tir_struct_dom_sf"/>
</dbReference>
<keyword evidence="6" id="KW-1185">Reference proteome</keyword>